<name>A0A816JNR0_BRANA</name>
<dbReference type="AlphaFoldDB" id="A0A816JNR0"/>
<dbReference type="Proteomes" id="UP001295469">
    <property type="component" value="Chromosome C04"/>
</dbReference>
<gene>
    <name evidence="1" type="ORF">DARMORV10_C04P57070.1</name>
</gene>
<dbReference type="EMBL" id="HG994368">
    <property type="protein sequence ID" value="CAF1863208.1"/>
    <property type="molecule type" value="Genomic_DNA"/>
</dbReference>
<protein>
    <submittedName>
        <fullName evidence="1">(rape) hypothetical protein</fullName>
    </submittedName>
</protein>
<sequence>MDEYRNGAENLRWIRQMSLMVEEITKPLCGLKTSELSW</sequence>
<proteinExistence type="predicted"/>
<accession>A0A816JNR0</accession>
<evidence type="ECO:0000313" key="1">
    <source>
        <dbReference type="EMBL" id="CAF1863208.1"/>
    </source>
</evidence>
<reference evidence="1" key="1">
    <citation type="submission" date="2021-01" db="EMBL/GenBank/DDBJ databases">
        <authorList>
            <consortium name="Genoscope - CEA"/>
            <person name="William W."/>
        </authorList>
    </citation>
    <scope>NUCLEOTIDE SEQUENCE</scope>
</reference>
<organism evidence="1">
    <name type="scientific">Brassica napus</name>
    <name type="common">Rape</name>
    <dbReference type="NCBI Taxonomy" id="3708"/>
    <lineage>
        <taxon>Eukaryota</taxon>
        <taxon>Viridiplantae</taxon>
        <taxon>Streptophyta</taxon>
        <taxon>Embryophyta</taxon>
        <taxon>Tracheophyta</taxon>
        <taxon>Spermatophyta</taxon>
        <taxon>Magnoliopsida</taxon>
        <taxon>eudicotyledons</taxon>
        <taxon>Gunneridae</taxon>
        <taxon>Pentapetalae</taxon>
        <taxon>rosids</taxon>
        <taxon>malvids</taxon>
        <taxon>Brassicales</taxon>
        <taxon>Brassicaceae</taxon>
        <taxon>Brassiceae</taxon>
        <taxon>Brassica</taxon>
    </lineage>
</organism>